<gene>
    <name evidence="5" type="ORF">AWC08_22225</name>
</gene>
<name>A0A1X1WPQ7_MYCGO</name>
<evidence type="ECO:0000313" key="6">
    <source>
        <dbReference type="Proteomes" id="UP000193928"/>
    </source>
</evidence>
<accession>A0A1X1WPQ7</accession>
<evidence type="ECO:0000313" key="5">
    <source>
        <dbReference type="EMBL" id="ORV88509.1"/>
    </source>
</evidence>
<dbReference type="Pfam" id="PF00929">
    <property type="entry name" value="RNase_T"/>
    <property type="match status" value="1"/>
</dbReference>
<proteinExistence type="predicted"/>
<keyword evidence="1" id="KW-0540">Nuclease</keyword>
<keyword evidence="6" id="KW-1185">Reference proteome</keyword>
<dbReference type="Proteomes" id="UP000193928">
    <property type="component" value="Unassembled WGS sequence"/>
</dbReference>
<dbReference type="SMART" id="SM00479">
    <property type="entry name" value="EXOIII"/>
    <property type="match status" value="1"/>
</dbReference>
<sequence>MTRQLIVVDTETTGLNPNSAAILEIAAVNVATGEEVRFVPYVSAEQLAEASPEALHVNRYYERALFREMLLSEATSRAFTDLAVMLQGNTFAGSNPSFDAALVRRYPQPEFVTGCWVHPMGEVWHHRLADLAAYAGPALLLAPNELVGLKQVCDALDVEMDGEHTALGDARATAECFRKLQGYYAHNLDSLPSRVGGAA</sequence>
<dbReference type="InterPro" id="IPR013520">
    <property type="entry name" value="Ribonucl_H"/>
</dbReference>
<dbReference type="InterPro" id="IPR012337">
    <property type="entry name" value="RNaseH-like_sf"/>
</dbReference>
<evidence type="ECO:0000256" key="2">
    <source>
        <dbReference type="ARBA" id="ARBA00022801"/>
    </source>
</evidence>
<evidence type="ECO:0000256" key="1">
    <source>
        <dbReference type="ARBA" id="ARBA00022722"/>
    </source>
</evidence>
<protein>
    <recommendedName>
        <fullName evidence="4">Exonuclease domain-containing protein</fullName>
    </recommendedName>
</protein>
<dbReference type="GO" id="GO:0003676">
    <property type="term" value="F:nucleic acid binding"/>
    <property type="evidence" value="ECO:0007669"/>
    <property type="project" value="InterPro"/>
</dbReference>
<evidence type="ECO:0000259" key="4">
    <source>
        <dbReference type="SMART" id="SM00479"/>
    </source>
</evidence>
<comment type="caution">
    <text evidence="5">The sequence shown here is derived from an EMBL/GenBank/DDBJ whole genome shotgun (WGS) entry which is preliminary data.</text>
</comment>
<feature type="domain" description="Exonuclease" evidence="4">
    <location>
        <begin position="4"/>
        <end position="186"/>
    </location>
</feature>
<organism evidence="5 6">
    <name type="scientific">Mycobacterium gordonae</name>
    <dbReference type="NCBI Taxonomy" id="1778"/>
    <lineage>
        <taxon>Bacteria</taxon>
        <taxon>Bacillati</taxon>
        <taxon>Actinomycetota</taxon>
        <taxon>Actinomycetes</taxon>
        <taxon>Mycobacteriales</taxon>
        <taxon>Mycobacteriaceae</taxon>
        <taxon>Mycobacterium</taxon>
    </lineage>
</organism>
<dbReference type="EMBL" id="LQOY01000071">
    <property type="protein sequence ID" value="ORV88509.1"/>
    <property type="molecule type" value="Genomic_DNA"/>
</dbReference>
<dbReference type="CDD" id="cd06127">
    <property type="entry name" value="DEDDh"/>
    <property type="match status" value="1"/>
</dbReference>
<evidence type="ECO:0000256" key="3">
    <source>
        <dbReference type="ARBA" id="ARBA00022839"/>
    </source>
</evidence>
<dbReference type="SUPFAM" id="SSF53098">
    <property type="entry name" value="Ribonuclease H-like"/>
    <property type="match status" value="1"/>
</dbReference>
<keyword evidence="3" id="KW-0269">Exonuclease</keyword>
<dbReference type="PANTHER" id="PTHR30231:SF4">
    <property type="entry name" value="PROTEIN NEN2"/>
    <property type="match status" value="1"/>
</dbReference>
<keyword evidence="2" id="KW-0378">Hydrolase</keyword>
<dbReference type="InterPro" id="IPR036397">
    <property type="entry name" value="RNaseH_sf"/>
</dbReference>
<dbReference type="PANTHER" id="PTHR30231">
    <property type="entry name" value="DNA POLYMERASE III SUBUNIT EPSILON"/>
    <property type="match status" value="1"/>
</dbReference>
<dbReference type="Gene3D" id="3.30.420.10">
    <property type="entry name" value="Ribonuclease H-like superfamily/Ribonuclease H"/>
    <property type="match status" value="1"/>
</dbReference>
<dbReference type="GO" id="GO:0008408">
    <property type="term" value="F:3'-5' exonuclease activity"/>
    <property type="evidence" value="ECO:0007669"/>
    <property type="project" value="TreeGrafter"/>
</dbReference>
<reference evidence="5 6" key="1">
    <citation type="submission" date="2016-01" db="EMBL/GenBank/DDBJ databases">
        <title>The new phylogeny of the genus Mycobacterium.</title>
        <authorList>
            <person name="Tarcisio F."/>
            <person name="Conor M."/>
            <person name="Antonella G."/>
            <person name="Elisabetta G."/>
            <person name="Giulia F.S."/>
            <person name="Sara T."/>
            <person name="Anna F."/>
            <person name="Clotilde B."/>
            <person name="Roberto B."/>
            <person name="Veronica D.S."/>
            <person name="Fabio R."/>
            <person name="Monica P."/>
            <person name="Olivier J."/>
            <person name="Enrico T."/>
            <person name="Nicola S."/>
        </authorList>
    </citation>
    <scope>NUCLEOTIDE SEQUENCE [LARGE SCALE GENOMIC DNA]</scope>
    <source>
        <strain evidence="5 6">DSM 44160</strain>
    </source>
</reference>
<dbReference type="AlphaFoldDB" id="A0A1X1WPQ7"/>